<feature type="region of interest" description="Disordered" evidence="1">
    <location>
        <begin position="27"/>
        <end position="93"/>
    </location>
</feature>
<feature type="region of interest" description="Disordered" evidence="1">
    <location>
        <begin position="463"/>
        <end position="482"/>
    </location>
</feature>
<dbReference type="SMART" id="SM00456">
    <property type="entry name" value="WW"/>
    <property type="match status" value="2"/>
</dbReference>
<feature type="domain" description="WW" evidence="2">
    <location>
        <begin position="182"/>
        <end position="216"/>
    </location>
</feature>
<evidence type="ECO:0000313" key="4">
    <source>
        <dbReference type="Proteomes" id="UP001370490"/>
    </source>
</evidence>
<reference evidence="3 4" key="1">
    <citation type="submission" date="2023-12" db="EMBL/GenBank/DDBJ databases">
        <title>A high-quality genome assembly for Dillenia turbinata (Dilleniales).</title>
        <authorList>
            <person name="Chanderbali A."/>
        </authorList>
    </citation>
    <scope>NUCLEOTIDE SEQUENCE [LARGE SCALE GENOMIC DNA]</scope>
    <source>
        <strain evidence="3">LSX21</strain>
        <tissue evidence="3">Leaf</tissue>
    </source>
</reference>
<dbReference type="AlphaFoldDB" id="A0AAN8VGH9"/>
<evidence type="ECO:0000313" key="3">
    <source>
        <dbReference type="EMBL" id="KAK6934643.1"/>
    </source>
</evidence>
<dbReference type="CDD" id="cd00201">
    <property type="entry name" value="WW"/>
    <property type="match status" value="2"/>
</dbReference>
<dbReference type="InterPro" id="IPR001202">
    <property type="entry name" value="WW_dom"/>
</dbReference>
<dbReference type="Pfam" id="PF00397">
    <property type="entry name" value="WW"/>
    <property type="match status" value="2"/>
</dbReference>
<comment type="caution">
    <text evidence="3">The sequence shown here is derived from an EMBL/GenBank/DDBJ whole genome shotgun (WGS) entry which is preliminary data.</text>
</comment>
<dbReference type="PROSITE" id="PS01159">
    <property type="entry name" value="WW_DOMAIN_1"/>
    <property type="match status" value="2"/>
</dbReference>
<protein>
    <submittedName>
        <fullName evidence="3">WW domain</fullName>
    </submittedName>
</protein>
<feature type="compositionally biased region" description="Polar residues" evidence="1">
    <location>
        <begin position="496"/>
        <end position="505"/>
    </location>
</feature>
<proteinExistence type="predicted"/>
<feature type="compositionally biased region" description="Low complexity" evidence="1">
    <location>
        <begin position="464"/>
        <end position="480"/>
    </location>
</feature>
<sequence length="963" mass="104719">MGKRKERRLAAQSNAGRRVKLDLFAEPSGELGGLSASEDIGGDIDPKQCSGLLKSPTSSGRLPENPLLLLGQYSDEELDEESNKGLGTTVSDSQLPDPLVVVEENSGKEHGVAESNVEAGIGAERVKEEGIEQDSTTEDIVHYPEDNDDGGADATLSSDLQQESKSMEHFSVPGTYNTQTTAEFSSSWKMVMHEESNQYYYWNTETGETSWEVPAVSAQIAETNYEQTALNPIISPTSGSASGLVDTSTKHSDDGNIGTVPSSKGICYQNNLAEEPAKIGGHDVNQTELKNTADLVAEFYHEISSLENCLPYAPSSDGSLANAGSKKCTDISLAEEQPGIELSQLVKYGECLLERLKSLKESKGPVQGHDSILKYILELEIRLSDIRSLSSFGSSLLPFWMHSEMQLKKLECAINDESIKLSQSGRNNEVEAAEFSSIVVNNKAQESMMPDSEGDKDVNRTKFSTSECSHSSSCTETSTSIKKDSPVEAPIIGVTGISSHGNPTSFLPEVNHDNDDGDQVTDEQTSPQGPDSPEDVDMEVDMEVEVTTPSRSTASEEHAKYSVPVVLPICTHPHAENPSLAMEEGLIIPPPPDDEWIPPPPPDNEMVPPPPPDNELVPPPPPDDPPQSSYPLQSSYTEIMRPLGYTEQYNLSYPHYYEPTISEVSNSHFYGQTEGCQVAVPQPYYAVPIAYSNTSSILVVYYNYQDETAPAIPVVCSTESSVFDATSLQIGSVDAVAVADSSSSINLKTEAHAFCDDTGKAPFSNSATVLAPATASVIESVPVPSTTTATVPAVVSSASASGTAAMSQPKALRNKKRTAVASTLRSNKIVSSLVDKWKAAKEELHEDEEEEPENAYEILERKRQREIKEWRAQQIASGEAKDNANFQPLGGDWRERVKRRRAQKISKSVESPEQPPDGNEQPDLVELSKDLPSGWQAYWDESSKQIYYGNTITSETTWTKPTQ</sequence>
<feature type="domain" description="WW" evidence="2">
    <location>
        <begin position="929"/>
        <end position="963"/>
    </location>
</feature>
<name>A0AAN8VGH9_9MAGN</name>
<dbReference type="PANTHER" id="PTHR47852">
    <property type="entry name" value="OS06G0298400 PROTEIN"/>
    <property type="match status" value="1"/>
</dbReference>
<dbReference type="SUPFAM" id="SSF51045">
    <property type="entry name" value="WW domain"/>
    <property type="match status" value="2"/>
</dbReference>
<dbReference type="EMBL" id="JBAMMX010000008">
    <property type="protein sequence ID" value="KAK6934643.1"/>
    <property type="molecule type" value="Genomic_DNA"/>
</dbReference>
<keyword evidence="4" id="KW-1185">Reference proteome</keyword>
<organism evidence="3 4">
    <name type="scientific">Dillenia turbinata</name>
    <dbReference type="NCBI Taxonomy" id="194707"/>
    <lineage>
        <taxon>Eukaryota</taxon>
        <taxon>Viridiplantae</taxon>
        <taxon>Streptophyta</taxon>
        <taxon>Embryophyta</taxon>
        <taxon>Tracheophyta</taxon>
        <taxon>Spermatophyta</taxon>
        <taxon>Magnoliopsida</taxon>
        <taxon>eudicotyledons</taxon>
        <taxon>Gunneridae</taxon>
        <taxon>Pentapetalae</taxon>
        <taxon>Dilleniales</taxon>
        <taxon>Dilleniaceae</taxon>
        <taxon>Dillenia</taxon>
    </lineage>
</organism>
<dbReference type="Gene3D" id="2.20.70.10">
    <property type="match status" value="2"/>
</dbReference>
<dbReference type="PANTHER" id="PTHR47852:SF2">
    <property type="entry name" value="WW DOMAIN-CONTAINING PROTEIN"/>
    <property type="match status" value="1"/>
</dbReference>
<dbReference type="Proteomes" id="UP001370490">
    <property type="component" value="Unassembled WGS sequence"/>
</dbReference>
<dbReference type="PROSITE" id="PS50020">
    <property type="entry name" value="WW_DOMAIN_2"/>
    <property type="match status" value="2"/>
</dbReference>
<feature type="region of interest" description="Disordered" evidence="1">
    <location>
        <begin position="495"/>
        <end position="537"/>
    </location>
</feature>
<feature type="region of interest" description="Disordered" evidence="1">
    <location>
        <begin position="876"/>
        <end position="929"/>
    </location>
</feature>
<feature type="compositionally biased region" description="Pro residues" evidence="1">
    <location>
        <begin position="597"/>
        <end position="625"/>
    </location>
</feature>
<feature type="region of interest" description="Disordered" evidence="1">
    <location>
        <begin position="584"/>
        <end position="632"/>
    </location>
</feature>
<evidence type="ECO:0000259" key="2">
    <source>
        <dbReference type="PROSITE" id="PS50020"/>
    </source>
</evidence>
<dbReference type="InterPro" id="IPR036020">
    <property type="entry name" value="WW_dom_sf"/>
</dbReference>
<accession>A0AAN8VGH9</accession>
<evidence type="ECO:0000256" key="1">
    <source>
        <dbReference type="SAM" id="MobiDB-lite"/>
    </source>
</evidence>
<gene>
    <name evidence="3" type="ORF">RJ641_034798</name>
</gene>